<name>A0A3C1KHH6_9GAMM</name>
<evidence type="ECO:0000256" key="1">
    <source>
        <dbReference type="SAM" id="MobiDB-lite"/>
    </source>
</evidence>
<dbReference type="PROSITE" id="PS50990">
    <property type="entry name" value="PEPTIDASE_C39"/>
    <property type="match status" value="1"/>
</dbReference>
<dbReference type="STRING" id="1121937.GCA_000423125_02405"/>
<dbReference type="EMBL" id="DMND01000002">
    <property type="protein sequence ID" value="HAN26147.1"/>
    <property type="molecule type" value="Genomic_DNA"/>
</dbReference>
<evidence type="ECO:0000313" key="3">
    <source>
        <dbReference type="EMBL" id="HAN26147.1"/>
    </source>
</evidence>
<dbReference type="AlphaFoldDB" id="A0A3C1KHH6"/>
<feature type="region of interest" description="Disordered" evidence="1">
    <location>
        <begin position="204"/>
        <end position="227"/>
    </location>
</feature>
<feature type="domain" description="Peptidase C39" evidence="2">
    <location>
        <begin position="58"/>
        <end position="193"/>
    </location>
</feature>
<sequence length="227" mass="24660">MSRQGLRSRSARRRAAHGLVTGVVLYLGGILLVPVSHAGEASGFKSWLALRDAGVVKQQRDFSCGVAALATYLGLYLNTSVSEAELLQVLQLRGDDWGLPEDWREQGVSYATLIALAAYHGVQAAGLAVTPERLMSLRVPAIVRLQVDGVAHFSVLRGIDRAGRLHLADPSWGNRQLSSDRFLALWLDPTPNAQVGTLMLLRNDRSVQPRDGPDALQSRRPLVRAPG</sequence>
<dbReference type="GO" id="GO:0016020">
    <property type="term" value="C:membrane"/>
    <property type="evidence" value="ECO:0007669"/>
    <property type="project" value="InterPro"/>
</dbReference>
<proteinExistence type="predicted"/>
<protein>
    <submittedName>
        <fullName evidence="3">Peptidase C39</fullName>
    </submittedName>
</protein>
<gene>
    <name evidence="3" type="ORF">DCP75_00135</name>
</gene>
<organism evidence="3 4">
    <name type="scientific">Haliea salexigens</name>
    <dbReference type="NCBI Taxonomy" id="287487"/>
    <lineage>
        <taxon>Bacteria</taxon>
        <taxon>Pseudomonadati</taxon>
        <taxon>Pseudomonadota</taxon>
        <taxon>Gammaproteobacteria</taxon>
        <taxon>Cellvibrionales</taxon>
        <taxon>Halieaceae</taxon>
        <taxon>Haliea</taxon>
    </lineage>
</organism>
<evidence type="ECO:0000259" key="2">
    <source>
        <dbReference type="PROSITE" id="PS50990"/>
    </source>
</evidence>
<reference evidence="3 4" key="1">
    <citation type="journal article" date="2018" name="Nat. Biotechnol.">
        <title>A standardized bacterial taxonomy based on genome phylogeny substantially revises the tree of life.</title>
        <authorList>
            <person name="Parks D.H."/>
            <person name="Chuvochina M."/>
            <person name="Waite D.W."/>
            <person name="Rinke C."/>
            <person name="Skarshewski A."/>
            <person name="Chaumeil P.A."/>
            <person name="Hugenholtz P."/>
        </authorList>
    </citation>
    <scope>NUCLEOTIDE SEQUENCE [LARGE SCALE GENOMIC DNA]</scope>
    <source>
        <strain evidence="3">UBA9158</strain>
    </source>
</reference>
<dbReference type="GO" id="GO:0005524">
    <property type="term" value="F:ATP binding"/>
    <property type="evidence" value="ECO:0007669"/>
    <property type="project" value="InterPro"/>
</dbReference>
<dbReference type="Gene3D" id="3.90.70.10">
    <property type="entry name" value="Cysteine proteinases"/>
    <property type="match status" value="1"/>
</dbReference>
<dbReference type="Proteomes" id="UP000259273">
    <property type="component" value="Unassembled WGS sequence"/>
</dbReference>
<feature type="compositionally biased region" description="Basic and acidic residues" evidence="1">
    <location>
        <begin position="204"/>
        <end position="213"/>
    </location>
</feature>
<dbReference type="InterPro" id="IPR005074">
    <property type="entry name" value="Peptidase_C39"/>
</dbReference>
<dbReference type="Pfam" id="PF03412">
    <property type="entry name" value="Peptidase_C39"/>
    <property type="match status" value="1"/>
</dbReference>
<comment type="caution">
    <text evidence="3">The sequence shown here is derived from an EMBL/GenBank/DDBJ whole genome shotgun (WGS) entry which is preliminary data.</text>
</comment>
<dbReference type="GO" id="GO:0008233">
    <property type="term" value="F:peptidase activity"/>
    <property type="evidence" value="ECO:0007669"/>
    <property type="project" value="InterPro"/>
</dbReference>
<dbReference type="GO" id="GO:0006508">
    <property type="term" value="P:proteolysis"/>
    <property type="evidence" value="ECO:0007669"/>
    <property type="project" value="InterPro"/>
</dbReference>
<evidence type="ECO:0000313" key="4">
    <source>
        <dbReference type="Proteomes" id="UP000259273"/>
    </source>
</evidence>
<accession>A0A3C1KHH6</accession>